<dbReference type="RefSeq" id="WP_009887260.1">
    <property type="nucleotide sequence ID" value="NZ_CP015363.1"/>
</dbReference>
<dbReference type="InterPro" id="IPR005304">
    <property type="entry name" value="Rbsml_bgen_MeTrfase_EMG1/NEP1"/>
</dbReference>
<feature type="binding site" evidence="9">
    <location>
        <position position="181"/>
    </location>
    <ligand>
        <name>S-adenosyl-L-methionine</name>
        <dbReference type="ChEBI" id="CHEBI:59789"/>
    </ligand>
</feature>
<comment type="subunit">
    <text evidence="9">Homodimer.</text>
</comment>
<evidence type="ECO:0000256" key="4">
    <source>
        <dbReference type="ARBA" id="ARBA00022603"/>
    </source>
</evidence>
<dbReference type="AlphaFoldDB" id="A0A1V0N230"/>
<evidence type="ECO:0000256" key="3">
    <source>
        <dbReference type="ARBA" id="ARBA00022552"/>
    </source>
</evidence>
<feature type="binding site" evidence="9">
    <location>
        <begin position="196"/>
        <end position="201"/>
    </location>
    <ligand>
        <name>S-adenosyl-L-methionine</name>
        <dbReference type="ChEBI" id="CHEBI:59789"/>
    </ligand>
</feature>
<comment type="caution">
    <text evidence="9">Lacks conserved residue(s) required for the propagation of feature annotation.</text>
</comment>
<dbReference type="PANTHER" id="PTHR12636:SF5">
    <property type="entry name" value="RIBOSOMAL RNA SMALL SUBUNIT METHYLTRANSFERASE NEP1"/>
    <property type="match status" value="1"/>
</dbReference>
<feature type="site" description="Interaction with substrate rRNA" evidence="9">
    <location>
        <position position="62"/>
    </location>
</feature>
<keyword evidence="8 9" id="KW-0694">RNA-binding</keyword>
<evidence type="ECO:0000256" key="9">
    <source>
        <dbReference type="HAMAP-Rule" id="MF_00554"/>
    </source>
</evidence>
<dbReference type="InterPro" id="IPR029028">
    <property type="entry name" value="Alpha/beta_knot_MTases"/>
</dbReference>
<dbReference type="InterPro" id="IPR023503">
    <property type="entry name" value="Ribosome_NEP1_arc"/>
</dbReference>
<dbReference type="Proteomes" id="UP000192050">
    <property type="component" value="Chromosome"/>
</dbReference>
<dbReference type="Gene3D" id="3.40.1280.10">
    <property type="match status" value="1"/>
</dbReference>
<dbReference type="STRING" id="74969.FAD_0243"/>
<dbReference type="Pfam" id="PF03587">
    <property type="entry name" value="EMG1"/>
    <property type="match status" value="1"/>
</dbReference>
<dbReference type="EC" id="2.1.1.-" evidence="9"/>
<dbReference type="CDD" id="cd18088">
    <property type="entry name" value="Nep1-like"/>
    <property type="match status" value="1"/>
</dbReference>
<keyword evidence="11" id="KW-1185">Reference proteome</keyword>
<accession>A0A1V0N230</accession>
<organism evidence="10 11">
    <name type="scientific">Ferroplasma acidiphilum</name>
    <dbReference type="NCBI Taxonomy" id="74969"/>
    <lineage>
        <taxon>Archaea</taxon>
        <taxon>Methanobacteriati</taxon>
        <taxon>Thermoplasmatota</taxon>
        <taxon>Thermoplasmata</taxon>
        <taxon>Thermoplasmatales</taxon>
        <taxon>Ferroplasmaceae</taxon>
        <taxon>Ferroplasma</taxon>
    </lineage>
</organism>
<feature type="site" description="Interaction with substrate rRNA" evidence="9">
    <location>
        <position position="106"/>
    </location>
</feature>
<feature type="site" description="Interaction with substrate rRNA" evidence="9">
    <location>
        <position position="110"/>
    </location>
</feature>
<keyword evidence="6 9" id="KW-0949">S-adenosyl-L-methionine</keyword>
<feature type="site" description="Stabilizes Arg-xx" evidence="9">
    <location>
        <position position="64"/>
    </location>
</feature>
<dbReference type="KEGG" id="fai:FAD_0243"/>
<dbReference type="OrthoDB" id="7612at2157"/>
<evidence type="ECO:0000256" key="8">
    <source>
        <dbReference type="ARBA" id="ARBA00022884"/>
    </source>
</evidence>
<protein>
    <recommendedName>
        <fullName evidence="9">Ribosomal RNA small subunit methyltransferase Nep1</fullName>
        <ecNumber evidence="9">2.1.1.-</ecNumber>
    </recommendedName>
    <alternativeName>
        <fullName evidence="9">16S rRNA (pseudouridine-N1-)-methyltransferase Nep1</fullName>
    </alternativeName>
</protein>
<keyword evidence="5 9" id="KW-0808">Transferase</keyword>
<evidence type="ECO:0000313" key="10">
    <source>
        <dbReference type="EMBL" id="ARD84167.1"/>
    </source>
</evidence>
<dbReference type="GO" id="GO:0070037">
    <property type="term" value="F:rRNA (pseudouridine) methyltransferase activity"/>
    <property type="evidence" value="ECO:0007669"/>
    <property type="project" value="UniProtKB-UniRule"/>
</dbReference>
<dbReference type="GO" id="GO:0019843">
    <property type="term" value="F:rRNA binding"/>
    <property type="evidence" value="ECO:0007669"/>
    <property type="project" value="UniProtKB-UniRule"/>
</dbReference>
<dbReference type="PANTHER" id="PTHR12636">
    <property type="entry name" value="NEP1/MRA1"/>
    <property type="match status" value="1"/>
</dbReference>
<dbReference type="InterPro" id="IPR029026">
    <property type="entry name" value="tRNA_m1G_MTases_N"/>
</dbReference>
<evidence type="ECO:0000256" key="6">
    <source>
        <dbReference type="ARBA" id="ARBA00022691"/>
    </source>
</evidence>
<comment type="function">
    <text evidence="9">Methyltransferase involved in ribosomal biogenesis. Specifically catalyzes the N1-methylation of the pseudouridine corresponding to position 914 in M.jannaschii 16S rRNA.</text>
</comment>
<evidence type="ECO:0000256" key="1">
    <source>
        <dbReference type="ARBA" id="ARBA00008115"/>
    </source>
</evidence>
<dbReference type="GeneID" id="16025406"/>
<evidence type="ECO:0000256" key="2">
    <source>
        <dbReference type="ARBA" id="ARBA00022517"/>
    </source>
</evidence>
<sequence>MLRLIIADAELQTVPEKMAKDRSIRNIAEKNHKNPAEMLLDSNYMHTTIEKFYPGESNRRGRPDIIYIFLEMAMESILNKNNMLDVYVHTRDNFIIHINNQTKLPRSYNRFQGLMEDLFKKRSIEYNGNELLSMEEGKIIPFLKNLDGKTVVLSPDGKESSLSGIINDNDLNVVIGGFSQGDFISDLYGNFPSYKIFREELTIWSVGMEIISQYERFTSLLG</sequence>
<gene>
    <name evidence="9" type="primary">nep1</name>
    <name evidence="10" type="ORF">FAD_0243</name>
</gene>
<keyword evidence="7 9" id="KW-0699">rRNA-binding</keyword>
<reference evidence="10 11" key="1">
    <citation type="submission" date="2011-10" db="EMBL/GenBank/DDBJ databases">
        <title>Metabolic and evolutionary patterns in the extreme acidophile Ferroplasma acidiphilum.</title>
        <authorList>
            <person name="Golyshina O.V."/>
            <person name="Kozyavkin S.A."/>
            <person name="Tatusov R.L."/>
            <person name="Slesarev A.I."/>
            <person name="Golyshin P.N."/>
        </authorList>
    </citation>
    <scope>NUCLEOTIDE SEQUENCE [LARGE SCALE GENOMIC DNA]</scope>
    <source>
        <strain evidence="11">Y</strain>
    </source>
</reference>
<dbReference type="EMBL" id="CP015363">
    <property type="protein sequence ID" value="ARD84167.1"/>
    <property type="molecule type" value="Genomic_DNA"/>
</dbReference>
<proteinExistence type="inferred from homology"/>
<evidence type="ECO:0000256" key="7">
    <source>
        <dbReference type="ARBA" id="ARBA00022730"/>
    </source>
</evidence>
<dbReference type="GO" id="GO:0070475">
    <property type="term" value="P:rRNA base methylation"/>
    <property type="evidence" value="ECO:0007669"/>
    <property type="project" value="InterPro"/>
</dbReference>
<keyword evidence="4 9" id="KW-0489">Methyltransferase</keyword>
<name>A0A1V0N230_9ARCH</name>
<dbReference type="SUPFAM" id="SSF75217">
    <property type="entry name" value="alpha/beta knot"/>
    <property type="match status" value="1"/>
</dbReference>
<feature type="binding site" evidence="9">
    <location>
        <position position="176"/>
    </location>
    <ligand>
        <name>S-adenosyl-L-methionine</name>
        <dbReference type="ChEBI" id="CHEBI:59789"/>
    </ligand>
</feature>
<dbReference type="HAMAP" id="MF_00554">
    <property type="entry name" value="NEP1"/>
    <property type="match status" value="1"/>
</dbReference>
<evidence type="ECO:0000313" key="11">
    <source>
        <dbReference type="Proteomes" id="UP000192050"/>
    </source>
</evidence>
<keyword evidence="3 9" id="KW-0698">rRNA processing</keyword>
<evidence type="ECO:0000256" key="5">
    <source>
        <dbReference type="ARBA" id="ARBA00022679"/>
    </source>
</evidence>
<keyword evidence="2 9" id="KW-0690">Ribosome biogenesis</keyword>
<comment type="catalytic activity">
    <reaction evidence="9">
        <text>a pseudouridine in rRNA + S-adenosyl-L-methionine = an N(1)-methylpseudouridine in rRNA + S-adenosyl-L-homocysteine + H(+)</text>
        <dbReference type="Rhea" id="RHEA:46696"/>
        <dbReference type="Rhea" id="RHEA-COMP:11634"/>
        <dbReference type="Rhea" id="RHEA-COMP:13933"/>
        <dbReference type="ChEBI" id="CHEBI:15378"/>
        <dbReference type="ChEBI" id="CHEBI:57856"/>
        <dbReference type="ChEBI" id="CHEBI:59789"/>
        <dbReference type="ChEBI" id="CHEBI:65314"/>
        <dbReference type="ChEBI" id="CHEBI:74890"/>
    </reaction>
</comment>
<comment type="similarity">
    <text evidence="1 9">Belongs to the class IV-like SAM-binding methyltransferase superfamily. RNA methyltransferase NEP1 family.</text>
</comment>